<dbReference type="RefSeq" id="WP_346124422.1">
    <property type="nucleotide sequence ID" value="NZ_BAABGU010000044.1"/>
</dbReference>
<reference evidence="3" key="1">
    <citation type="journal article" date="2019" name="Int. J. Syst. Evol. Microbiol.">
        <title>The Global Catalogue of Microorganisms (GCM) 10K type strain sequencing project: providing services to taxonomists for standard genome sequencing and annotation.</title>
        <authorList>
            <consortium name="The Broad Institute Genomics Platform"/>
            <consortium name="The Broad Institute Genome Sequencing Center for Infectious Disease"/>
            <person name="Wu L."/>
            <person name="Ma J."/>
        </authorList>
    </citation>
    <scope>NUCLEOTIDE SEQUENCE [LARGE SCALE GENOMIC DNA]</scope>
    <source>
        <strain evidence="3">JCM 3175</strain>
    </source>
</reference>
<dbReference type="Proteomes" id="UP001500307">
    <property type="component" value="Unassembled WGS sequence"/>
</dbReference>
<evidence type="ECO:0000313" key="3">
    <source>
        <dbReference type="Proteomes" id="UP001500307"/>
    </source>
</evidence>
<protein>
    <submittedName>
        <fullName evidence="2">Uncharacterized protein</fullName>
    </submittedName>
</protein>
<accession>A0ABP8T393</accession>
<proteinExistence type="predicted"/>
<keyword evidence="3" id="KW-1185">Reference proteome</keyword>
<feature type="compositionally biased region" description="Polar residues" evidence="1">
    <location>
        <begin position="8"/>
        <end position="20"/>
    </location>
</feature>
<evidence type="ECO:0000313" key="2">
    <source>
        <dbReference type="EMBL" id="GAA4578928.1"/>
    </source>
</evidence>
<dbReference type="EMBL" id="BAABGU010000044">
    <property type="protein sequence ID" value="GAA4578928.1"/>
    <property type="molecule type" value="Genomic_DNA"/>
</dbReference>
<gene>
    <name evidence="2" type="ORF">GCM10023176_55770</name>
</gene>
<feature type="region of interest" description="Disordered" evidence="1">
    <location>
        <begin position="1"/>
        <end position="24"/>
    </location>
</feature>
<comment type="caution">
    <text evidence="2">The sequence shown here is derived from an EMBL/GenBank/DDBJ whole genome shotgun (WGS) entry which is preliminary data.</text>
</comment>
<organism evidence="2 3">
    <name type="scientific">Micromonospora coerulea</name>
    <dbReference type="NCBI Taxonomy" id="47856"/>
    <lineage>
        <taxon>Bacteria</taxon>
        <taxon>Bacillati</taxon>
        <taxon>Actinomycetota</taxon>
        <taxon>Actinomycetes</taxon>
        <taxon>Micromonosporales</taxon>
        <taxon>Micromonosporaceae</taxon>
        <taxon>Micromonospora</taxon>
    </lineage>
</organism>
<name>A0ABP8T393_9ACTN</name>
<sequence length="82" mass="8794">MKRGYQRTARTIASGGNRNPANVDFGGIQGRERVDGFTAQACLDPANAQCNGALVRAGARFERRRLVERPAAEPVTYAAMAA</sequence>
<evidence type="ECO:0000256" key="1">
    <source>
        <dbReference type="SAM" id="MobiDB-lite"/>
    </source>
</evidence>